<dbReference type="InterPro" id="IPR011991">
    <property type="entry name" value="ArsR-like_HTH"/>
</dbReference>
<dbReference type="InterPro" id="IPR036388">
    <property type="entry name" value="WH-like_DNA-bd_sf"/>
</dbReference>
<dbReference type="InterPro" id="IPR036390">
    <property type="entry name" value="WH_DNA-bd_sf"/>
</dbReference>
<organism evidence="1 2">
    <name type="scientific">Ktedonosporobacter rubrisoli</name>
    <dbReference type="NCBI Taxonomy" id="2509675"/>
    <lineage>
        <taxon>Bacteria</taxon>
        <taxon>Bacillati</taxon>
        <taxon>Chloroflexota</taxon>
        <taxon>Ktedonobacteria</taxon>
        <taxon>Ktedonobacterales</taxon>
        <taxon>Ktedonosporobacteraceae</taxon>
        <taxon>Ktedonosporobacter</taxon>
    </lineage>
</organism>
<dbReference type="RefSeq" id="WP_129886832.1">
    <property type="nucleotide sequence ID" value="NZ_CP035758.1"/>
</dbReference>
<reference evidence="1 2" key="1">
    <citation type="submission" date="2019-01" db="EMBL/GenBank/DDBJ databases">
        <title>Ktedonosporobacter rubrisoli SCAWS-G2.</title>
        <authorList>
            <person name="Huang Y."/>
            <person name="Yan B."/>
        </authorList>
    </citation>
    <scope>NUCLEOTIDE SEQUENCE [LARGE SCALE GENOMIC DNA]</scope>
    <source>
        <strain evidence="1 2">SCAWS-G2</strain>
    </source>
</reference>
<name>A0A4P6JLU5_KTERU</name>
<evidence type="ECO:0000313" key="1">
    <source>
        <dbReference type="EMBL" id="QBD76237.1"/>
    </source>
</evidence>
<dbReference type="Gene3D" id="1.10.10.10">
    <property type="entry name" value="Winged helix-like DNA-binding domain superfamily/Winged helix DNA-binding domain"/>
    <property type="match status" value="1"/>
</dbReference>
<dbReference type="KEGG" id="kbs:EPA93_09520"/>
<dbReference type="Proteomes" id="UP000290365">
    <property type="component" value="Chromosome"/>
</dbReference>
<evidence type="ECO:0000313" key="2">
    <source>
        <dbReference type="Proteomes" id="UP000290365"/>
    </source>
</evidence>
<protein>
    <submittedName>
        <fullName evidence="1">Transcriptional regulator</fullName>
    </submittedName>
</protein>
<gene>
    <name evidence="1" type="ORF">EPA93_09520</name>
</gene>
<dbReference type="SUPFAM" id="SSF46785">
    <property type="entry name" value="Winged helix' DNA-binding domain"/>
    <property type="match status" value="1"/>
</dbReference>
<sequence>MQPGTEAELIFDPLSLRTVTALANCERADTTFLRRLLGVSPQALESHLLRLQEARLIKREERSNRRFVRLSAAGRQATFAYLRAEAEEEQVAFSGAAQRPGRLKISLNVSVALHIGYAQEAPSQEGEPYTSDIPAMRSFLPGA</sequence>
<accession>A0A4P6JLU5</accession>
<dbReference type="AlphaFoldDB" id="A0A4P6JLU5"/>
<keyword evidence="2" id="KW-1185">Reference proteome</keyword>
<dbReference type="CDD" id="cd00090">
    <property type="entry name" value="HTH_ARSR"/>
    <property type="match status" value="1"/>
</dbReference>
<dbReference type="EMBL" id="CP035758">
    <property type="protein sequence ID" value="QBD76237.1"/>
    <property type="molecule type" value="Genomic_DNA"/>
</dbReference>
<proteinExistence type="predicted"/>